<feature type="signal peptide" evidence="3">
    <location>
        <begin position="1"/>
        <end position="24"/>
    </location>
</feature>
<name>A0A840YYF5_9SPHN</name>
<accession>A0A840YYF5</accession>
<evidence type="ECO:0000256" key="1">
    <source>
        <dbReference type="ARBA" id="ARBA00022801"/>
    </source>
</evidence>
<dbReference type="InterPro" id="IPR050300">
    <property type="entry name" value="GDXG_lipolytic_enzyme"/>
</dbReference>
<keyword evidence="6" id="KW-1185">Reference proteome</keyword>
<dbReference type="InterPro" id="IPR049492">
    <property type="entry name" value="BD-FAE-like_dom"/>
</dbReference>
<dbReference type="Pfam" id="PF20434">
    <property type="entry name" value="BD-FAE"/>
    <property type="match status" value="1"/>
</dbReference>
<keyword evidence="3" id="KW-0732">Signal</keyword>
<comment type="caution">
    <text evidence="5">The sequence shown here is derived from an EMBL/GenBank/DDBJ whole genome shotgun (WGS) entry which is preliminary data.</text>
</comment>
<dbReference type="PANTHER" id="PTHR48081:SF6">
    <property type="entry name" value="PEPTIDASE S9 PROLYL OLIGOPEPTIDASE CATALYTIC DOMAIN-CONTAINING PROTEIN"/>
    <property type="match status" value="1"/>
</dbReference>
<keyword evidence="1" id="KW-0378">Hydrolase</keyword>
<feature type="region of interest" description="Disordered" evidence="2">
    <location>
        <begin position="39"/>
        <end position="59"/>
    </location>
</feature>
<feature type="chain" id="PRO_5032813226" evidence="3">
    <location>
        <begin position="25"/>
        <end position="333"/>
    </location>
</feature>
<dbReference type="InterPro" id="IPR029058">
    <property type="entry name" value="AB_hydrolase_fold"/>
</dbReference>
<gene>
    <name evidence="5" type="ORF">FHR23_001469</name>
</gene>
<evidence type="ECO:0000313" key="6">
    <source>
        <dbReference type="Proteomes" id="UP000554342"/>
    </source>
</evidence>
<organism evidence="5 6">
    <name type="scientific">Stakelama sediminis</name>
    <dbReference type="NCBI Taxonomy" id="463200"/>
    <lineage>
        <taxon>Bacteria</taxon>
        <taxon>Pseudomonadati</taxon>
        <taxon>Pseudomonadota</taxon>
        <taxon>Alphaproteobacteria</taxon>
        <taxon>Sphingomonadales</taxon>
        <taxon>Sphingomonadaceae</taxon>
        <taxon>Stakelama</taxon>
    </lineage>
</organism>
<proteinExistence type="predicted"/>
<evidence type="ECO:0000256" key="3">
    <source>
        <dbReference type="SAM" id="SignalP"/>
    </source>
</evidence>
<dbReference type="AlphaFoldDB" id="A0A840YYF5"/>
<dbReference type="Gene3D" id="3.40.50.1820">
    <property type="entry name" value="alpha/beta hydrolase"/>
    <property type="match status" value="1"/>
</dbReference>
<protein>
    <submittedName>
        <fullName evidence="5">Acetyl esterase/lipase</fullName>
    </submittedName>
</protein>
<dbReference type="RefSeq" id="WP_184002416.1">
    <property type="nucleotide sequence ID" value="NZ_BAABIF010000013.1"/>
</dbReference>
<feature type="domain" description="BD-FAE-like" evidence="4">
    <location>
        <begin position="74"/>
        <end position="271"/>
    </location>
</feature>
<evidence type="ECO:0000259" key="4">
    <source>
        <dbReference type="Pfam" id="PF20434"/>
    </source>
</evidence>
<evidence type="ECO:0000256" key="2">
    <source>
        <dbReference type="SAM" id="MobiDB-lite"/>
    </source>
</evidence>
<dbReference type="SUPFAM" id="SSF53474">
    <property type="entry name" value="alpha/beta-Hydrolases"/>
    <property type="match status" value="1"/>
</dbReference>
<reference evidence="5 6" key="1">
    <citation type="submission" date="2020-08" db="EMBL/GenBank/DDBJ databases">
        <title>Genomic Encyclopedia of Type Strains, Phase IV (KMG-IV): sequencing the most valuable type-strain genomes for metagenomic binning, comparative biology and taxonomic classification.</title>
        <authorList>
            <person name="Goeker M."/>
        </authorList>
    </citation>
    <scope>NUCLEOTIDE SEQUENCE [LARGE SCALE GENOMIC DNA]</scope>
    <source>
        <strain evidence="5 6">DSM 27203</strain>
    </source>
</reference>
<dbReference type="EMBL" id="JACIJI010000002">
    <property type="protein sequence ID" value="MBB5718546.1"/>
    <property type="molecule type" value="Genomic_DNA"/>
</dbReference>
<dbReference type="PANTHER" id="PTHR48081">
    <property type="entry name" value="AB HYDROLASE SUPERFAMILY PROTEIN C4A8.06C"/>
    <property type="match status" value="1"/>
</dbReference>
<sequence length="333" mass="35604">MFRRHFLAGCAALAATVAASPVLAQVRSDSVGTPTVVNLWPGSPPGSGKPSGPERVGREGAGLGAVANISTPRMKIYRPANPNGTAVLIMGGGGYFRIQIGHESDPAARWLLALGVTPVVLYYRMPADGWQRDAPFQDAQRAMRLLRSRASEFGIDPDKIGVMGFSAGGHLAAMTETRFRHAWYQPVDAADKLSSRPDFAALIFPVITFKPPYDTTRSKREIVGDTTDPATLSAYSPQDHVTKRTPPTFLAQAADDPIANPQNSIIMFNALQKAKVPAELHMFQAGGHGFGLGVPGTLPAAWPRLFTAWAKHNGFAGAPAPKPAENTQDDEDN</sequence>
<dbReference type="Proteomes" id="UP000554342">
    <property type="component" value="Unassembled WGS sequence"/>
</dbReference>
<evidence type="ECO:0000313" key="5">
    <source>
        <dbReference type="EMBL" id="MBB5718546.1"/>
    </source>
</evidence>
<dbReference type="GO" id="GO:0016787">
    <property type="term" value="F:hydrolase activity"/>
    <property type="evidence" value="ECO:0007669"/>
    <property type="project" value="UniProtKB-KW"/>
</dbReference>